<keyword evidence="4" id="KW-1185">Reference proteome</keyword>
<accession>A0AAD5K592</accession>
<name>A0AAD5K592_9FUNG</name>
<keyword evidence="1" id="KW-0175">Coiled coil</keyword>
<evidence type="ECO:0000313" key="3">
    <source>
        <dbReference type="EMBL" id="KAI9251483.1"/>
    </source>
</evidence>
<reference evidence="3" key="1">
    <citation type="journal article" date="2022" name="IScience">
        <title>Evolution of zygomycete secretomes and the origins of terrestrial fungal ecologies.</title>
        <authorList>
            <person name="Chang Y."/>
            <person name="Wang Y."/>
            <person name="Mondo S."/>
            <person name="Ahrendt S."/>
            <person name="Andreopoulos W."/>
            <person name="Barry K."/>
            <person name="Beard J."/>
            <person name="Benny G.L."/>
            <person name="Blankenship S."/>
            <person name="Bonito G."/>
            <person name="Cuomo C."/>
            <person name="Desiro A."/>
            <person name="Gervers K.A."/>
            <person name="Hundley H."/>
            <person name="Kuo A."/>
            <person name="LaButti K."/>
            <person name="Lang B.F."/>
            <person name="Lipzen A."/>
            <person name="O'Donnell K."/>
            <person name="Pangilinan J."/>
            <person name="Reynolds N."/>
            <person name="Sandor L."/>
            <person name="Smith M.E."/>
            <person name="Tsang A."/>
            <person name="Grigoriev I.V."/>
            <person name="Stajich J.E."/>
            <person name="Spatafora J.W."/>
        </authorList>
    </citation>
    <scope>NUCLEOTIDE SEQUENCE</scope>
    <source>
        <strain evidence="3">RSA 2281</strain>
    </source>
</reference>
<organism evidence="3 4">
    <name type="scientific">Phascolomyces articulosus</name>
    <dbReference type="NCBI Taxonomy" id="60185"/>
    <lineage>
        <taxon>Eukaryota</taxon>
        <taxon>Fungi</taxon>
        <taxon>Fungi incertae sedis</taxon>
        <taxon>Mucoromycota</taxon>
        <taxon>Mucoromycotina</taxon>
        <taxon>Mucoromycetes</taxon>
        <taxon>Mucorales</taxon>
        <taxon>Lichtheimiaceae</taxon>
        <taxon>Phascolomyces</taxon>
    </lineage>
</organism>
<reference evidence="3" key="2">
    <citation type="submission" date="2023-02" db="EMBL/GenBank/DDBJ databases">
        <authorList>
            <consortium name="DOE Joint Genome Institute"/>
            <person name="Mondo S.J."/>
            <person name="Chang Y."/>
            <person name="Wang Y."/>
            <person name="Ahrendt S."/>
            <person name="Andreopoulos W."/>
            <person name="Barry K."/>
            <person name="Beard J."/>
            <person name="Benny G.L."/>
            <person name="Blankenship S."/>
            <person name="Bonito G."/>
            <person name="Cuomo C."/>
            <person name="Desiro A."/>
            <person name="Gervers K.A."/>
            <person name="Hundley H."/>
            <person name="Kuo A."/>
            <person name="LaButti K."/>
            <person name="Lang B.F."/>
            <person name="Lipzen A."/>
            <person name="O'Donnell K."/>
            <person name="Pangilinan J."/>
            <person name="Reynolds N."/>
            <person name="Sandor L."/>
            <person name="Smith M.W."/>
            <person name="Tsang A."/>
            <person name="Grigoriev I.V."/>
            <person name="Stajich J.E."/>
            <person name="Spatafora J.W."/>
        </authorList>
    </citation>
    <scope>NUCLEOTIDE SEQUENCE</scope>
    <source>
        <strain evidence="3">RSA 2281</strain>
    </source>
</reference>
<evidence type="ECO:0000313" key="4">
    <source>
        <dbReference type="Proteomes" id="UP001209540"/>
    </source>
</evidence>
<sequence>MKSIQERKKELIQNLSNTFIIEQQEHSPWTQKQSKKQRRSFKSLSLSPTTTTAKVSKMTYGTFGSKQKEKAPLGRRIQGDNMDCSNSLTSLFTKNDEKTEQQQHGINSHHQQPHNMKTSVVIGTSPQHQGSADPFLRKNIDNDDARDSQDHLKCYRSDIDCMYPNMDKNVKSSVATSSKGYKRSGLDDKSMEKCQYVGVECHDDKNNNGQEVEESVSSRIKYIQDQMNEYKKTLSLLREQNNLLQKDYEKAMESTAYMNDESTHLSAKLREIIDKIFDLSDSLKERESDIKPLCHDAVVE</sequence>
<evidence type="ECO:0000256" key="2">
    <source>
        <dbReference type="SAM" id="MobiDB-lite"/>
    </source>
</evidence>
<protein>
    <submittedName>
        <fullName evidence="3">Uncharacterized protein</fullName>
    </submittedName>
</protein>
<dbReference type="Proteomes" id="UP001209540">
    <property type="component" value="Unassembled WGS sequence"/>
</dbReference>
<comment type="caution">
    <text evidence="3">The sequence shown here is derived from an EMBL/GenBank/DDBJ whole genome shotgun (WGS) entry which is preliminary data.</text>
</comment>
<gene>
    <name evidence="3" type="ORF">BDA99DRAFT_541471</name>
</gene>
<evidence type="ECO:0000256" key="1">
    <source>
        <dbReference type="SAM" id="Coils"/>
    </source>
</evidence>
<feature type="region of interest" description="Disordered" evidence="2">
    <location>
        <begin position="25"/>
        <end position="48"/>
    </location>
</feature>
<feature type="coiled-coil region" evidence="1">
    <location>
        <begin position="220"/>
        <end position="254"/>
    </location>
</feature>
<proteinExistence type="predicted"/>
<dbReference type="EMBL" id="JAIXMP010000030">
    <property type="protein sequence ID" value="KAI9251483.1"/>
    <property type="molecule type" value="Genomic_DNA"/>
</dbReference>
<dbReference type="AlphaFoldDB" id="A0AAD5K592"/>